<evidence type="ECO:0000256" key="2">
    <source>
        <dbReference type="ARBA" id="ARBA00023125"/>
    </source>
</evidence>
<evidence type="ECO:0000256" key="1">
    <source>
        <dbReference type="ARBA" id="ARBA00023015"/>
    </source>
</evidence>
<dbReference type="PANTHER" id="PTHR30055:SF219">
    <property type="entry name" value="TRANSCRIPTIONAL REGULATORY PROTEIN"/>
    <property type="match status" value="1"/>
</dbReference>
<dbReference type="PANTHER" id="PTHR30055">
    <property type="entry name" value="HTH-TYPE TRANSCRIPTIONAL REGULATOR RUTR"/>
    <property type="match status" value="1"/>
</dbReference>
<dbReference type="InterPro" id="IPR001647">
    <property type="entry name" value="HTH_TetR"/>
</dbReference>
<dbReference type="RefSeq" id="WP_307349127.1">
    <property type="nucleotide sequence ID" value="NZ_JAUSVS010000003.1"/>
</dbReference>
<dbReference type="InterPro" id="IPR050109">
    <property type="entry name" value="HTH-type_TetR-like_transc_reg"/>
</dbReference>
<dbReference type="Gene3D" id="1.10.357.10">
    <property type="entry name" value="Tetracycline Repressor, domain 2"/>
    <property type="match status" value="1"/>
</dbReference>
<keyword evidence="3" id="KW-0804">Transcription</keyword>
<proteinExistence type="predicted"/>
<protein>
    <submittedName>
        <fullName evidence="6">AcrR family transcriptional regulator</fullName>
    </submittedName>
</protein>
<evidence type="ECO:0000313" key="6">
    <source>
        <dbReference type="EMBL" id="MDQ0464442.1"/>
    </source>
</evidence>
<comment type="caution">
    <text evidence="6">The sequence shown here is derived from an EMBL/GenBank/DDBJ whole genome shotgun (WGS) entry which is preliminary data.</text>
</comment>
<gene>
    <name evidence="6" type="ORF">QO010_002223</name>
</gene>
<dbReference type="PRINTS" id="PR00455">
    <property type="entry name" value="HTHTETR"/>
</dbReference>
<feature type="domain" description="HTH tetR-type" evidence="5">
    <location>
        <begin position="11"/>
        <end position="71"/>
    </location>
</feature>
<dbReference type="Proteomes" id="UP001228905">
    <property type="component" value="Unassembled WGS sequence"/>
</dbReference>
<dbReference type="Pfam" id="PF13305">
    <property type="entry name" value="TetR_C_33"/>
    <property type="match status" value="1"/>
</dbReference>
<evidence type="ECO:0000259" key="5">
    <source>
        <dbReference type="PROSITE" id="PS50977"/>
    </source>
</evidence>
<dbReference type="SUPFAM" id="SSF48498">
    <property type="entry name" value="Tetracyclin repressor-like, C-terminal domain"/>
    <property type="match status" value="1"/>
</dbReference>
<dbReference type="PROSITE" id="PS50977">
    <property type="entry name" value="HTH_TETR_2"/>
    <property type="match status" value="1"/>
</dbReference>
<evidence type="ECO:0000313" key="7">
    <source>
        <dbReference type="Proteomes" id="UP001228905"/>
    </source>
</evidence>
<dbReference type="Pfam" id="PF00440">
    <property type="entry name" value="TetR_N"/>
    <property type="match status" value="1"/>
</dbReference>
<keyword evidence="2 4" id="KW-0238">DNA-binding</keyword>
<feature type="DNA-binding region" description="H-T-H motif" evidence="4">
    <location>
        <begin position="34"/>
        <end position="53"/>
    </location>
</feature>
<accession>A0ABU0IR01</accession>
<keyword evidence="1" id="KW-0805">Transcription regulation</keyword>
<dbReference type="InterPro" id="IPR025996">
    <property type="entry name" value="MT1864/Rv1816-like_C"/>
</dbReference>
<keyword evidence="7" id="KW-1185">Reference proteome</keyword>
<dbReference type="EMBL" id="JAUSVS010000003">
    <property type="protein sequence ID" value="MDQ0464442.1"/>
    <property type="molecule type" value="Genomic_DNA"/>
</dbReference>
<dbReference type="SUPFAM" id="SSF46689">
    <property type="entry name" value="Homeodomain-like"/>
    <property type="match status" value="1"/>
</dbReference>
<name>A0ABU0IR01_9CAUL</name>
<organism evidence="6 7">
    <name type="scientific">Caulobacter ginsengisoli</name>
    <dbReference type="NCBI Taxonomy" id="400775"/>
    <lineage>
        <taxon>Bacteria</taxon>
        <taxon>Pseudomonadati</taxon>
        <taxon>Pseudomonadota</taxon>
        <taxon>Alphaproteobacteria</taxon>
        <taxon>Caulobacterales</taxon>
        <taxon>Caulobacteraceae</taxon>
        <taxon>Caulobacter</taxon>
    </lineage>
</organism>
<evidence type="ECO:0000256" key="4">
    <source>
        <dbReference type="PROSITE-ProRule" id="PRU00335"/>
    </source>
</evidence>
<sequence length="199" mass="21551">MPRVLSPAQVEDFRERLCAAAEHLFAEHGPGGVTMRQLAAELGVSPMTPYRYFKDKDAILAAVRASGFARFAESMKAAFGKESEPVAQSREVGRAYVDFALGNPDAYRLMFDFAQPNEADYPELVEAATNARQMLVRQAEGMIASGQIEGEPVMVAHMLWAALHGAVVLQMAGKLSPGIDPARLRGDTFRAIVKGLSPA</sequence>
<dbReference type="InterPro" id="IPR009057">
    <property type="entry name" value="Homeodomain-like_sf"/>
</dbReference>
<reference evidence="6 7" key="1">
    <citation type="submission" date="2023-07" db="EMBL/GenBank/DDBJ databases">
        <title>Genomic Encyclopedia of Type Strains, Phase IV (KMG-IV): sequencing the most valuable type-strain genomes for metagenomic binning, comparative biology and taxonomic classification.</title>
        <authorList>
            <person name="Goeker M."/>
        </authorList>
    </citation>
    <scope>NUCLEOTIDE SEQUENCE [LARGE SCALE GENOMIC DNA]</scope>
    <source>
        <strain evidence="6 7">DSM 18695</strain>
    </source>
</reference>
<dbReference type="InterPro" id="IPR036271">
    <property type="entry name" value="Tet_transcr_reg_TetR-rel_C_sf"/>
</dbReference>
<evidence type="ECO:0000256" key="3">
    <source>
        <dbReference type="ARBA" id="ARBA00023163"/>
    </source>
</evidence>